<reference evidence="1" key="1">
    <citation type="submission" date="2020-09" db="EMBL/GenBank/DDBJ databases">
        <title>Iningainema tapete sp. nov. (Scytonemataceae, Cyanobacteria) from greenhouses in central Florida (USA) produces two types of nodularin with biosynthetic potential for microcystin-LR and anabaenopeptins.</title>
        <authorList>
            <person name="Berthold D.E."/>
            <person name="Lefler F.W."/>
            <person name="Huang I.-S."/>
            <person name="Abdulla H."/>
            <person name="Zimba P.V."/>
            <person name="Laughinghouse H.D. IV."/>
        </authorList>
    </citation>
    <scope>NUCLEOTIDE SEQUENCE</scope>
    <source>
        <strain evidence="1">BLCCT55</strain>
    </source>
</reference>
<evidence type="ECO:0000313" key="1">
    <source>
        <dbReference type="EMBL" id="MBD2772367.1"/>
    </source>
</evidence>
<evidence type="ECO:0000313" key="2">
    <source>
        <dbReference type="Proteomes" id="UP000629098"/>
    </source>
</evidence>
<dbReference type="Proteomes" id="UP000629098">
    <property type="component" value="Unassembled WGS sequence"/>
</dbReference>
<comment type="caution">
    <text evidence="1">The sequence shown here is derived from an EMBL/GenBank/DDBJ whole genome shotgun (WGS) entry which is preliminary data.</text>
</comment>
<name>A0A8J7BWS5_9CYAN</name>
<proteinExistence type="predicted"/>
<dbReference type="AlphaFoldDB" id="A0A8J7BWS5"/>
<keyword evidence="2" id="KW-1185">Reference proteome</keyword>
<dbReference type="RefSeq" id="WP_190826833.1">
    <property type="nucleotide sequence ID" value="NZ_CAWPPI010000039.1"/>
</dbReference>
<dbReference type="EMBL" id="JACXAE010000039">
    <property type="protein sequence ID" value="MBD2772367.1"/>
    <property type="molecule type" value="Genomic_DNA"/>
</dbReference>
<gene>
    <name evidence="1" type="ORF">ICL16_09840</name>
</gene>
<organism evidence="1 2">
    <name type="scientific">Iningainema tapete BLCC-T55</name>
    <dbReference type="NCBI Taxonomy" id="2748662"/>
    <lineage>
        <taxon>Bacteria</taxon>
        <taxon>Bacillati</taxon>
        <taxon>Cyanobacteriota</taxon>
        <taxon>Cyanophyceae</taxon>
        <taxon>Nostocales</taxon>
        <taxon>Scytonemataceae</taxon>
        <taxon>Iningainema tapete</taxon>
    </lineage>
</organism>
<sequence>MKRVTLLSLSMGLTVLSVGLLTKIQYTSAQPASVFQPILSDIRNQLPKGTEIRLPSTLPTFNRSLLFKAFSDIPVDGNIYPYISSNNEAITVNFAVSPNCASAAKPDGCSFGGIGVFKDREPKFWPPKGENITPVDLGNGISGYYLTRGSGYNTLRYVFWKQNGLTFALGSAAFALSQQQIIDTAISAVNEPPITSN</sequence>
<accession>A0A8J7BWS5</accession>
<protein>
    <submittedName>
        <fullName evidence="1">Uncharacterized protein</fullName>
    </submittedName>
</protein>